<dbReference type="GO" id="GO:0005737">
    <property type="term" value="C:cytoplasm"/>
    <property type="evidence" value="ECO:0007669"/>
    <property type="project" value="TreeGrafter"/>
</dbReference>
<dbReference type="InterPro" id="IPR004009">
    <property type="entry name" value="SH3_Myosin"/>
</dbReference>
<keyword evidence="3" id="KW-0677">Repeat</keyword>
<evidence type="ECO:0000259" key="15">
    <source>
        <dbReference type="PROSITE" id="PS51456"/>
    </source>
</evidence>
<sequence length="1611" mass="184538">MAVSELYSKSARVWLPDPEEVWRSAELTRAFTPGDQVLSLRLEDGSVLEHRIDLKSNRLPPLRNPNLLVGENDLTALSYLHEPAVLHNLKVRFTDSKLIYTYCGIVLVAINPYSSLPIYEADIIHAYSGQTLGDMDPHIFAVAEEAYKNMARDERNQSVIVSGESGAGKTVSAKYVMRYFATVSRSSVQANVEDKVLASNPIMEAIGNAKTTRNDNSSRFGKYIEIGFDKKNRIIGAMMKTYLLEKSRVVFQPLGERNYHILYQLCASSHLPEFKDFKLSCADDYLCTNQGQCLAIEGVDDAADMTETRRALTLLGFSDSDQMSLFRILAAILHFSNVEVKAQSADSSSITPDQHHLAMFCELMGVAYQDMAYWLCHRKLRTATETFVKTLSKVSAVNGRDALAKHIYAKLFGWIVDSINRTLKFAATRRCFIGILDIYGFETFDVNSFEQFCINYANEKLQQQFNLHVFKLEQEEYMKEEIPWSLIDFSDNEPCIRLIEARMGVLDLLDEECRMPKGSDDTWVQKLYTTLLKQNVHFDKPRLSNTAFIIHHFADKVEYQCDGFLEKNKDTVNEEHINVLKMSKVKPVSYFSVFSMECSLKTDTNSTSSTSKRCRQGPASKVHKKTVGLQFRQSLTLLMDMLNATTPHYVRCIKPNDQKAPFTLEPMRTVQQLRSCGVLETIRISAAGYPSRWTYQEFFKRYGVLVRQKDVQTNFNQTCKTALEKLIEDRDKYQFGRTKIFFRAGQVAYLEDLRSEKLRLACVSIQKTLRCWLARKKYLRMRRSAVVLQKHVRAQQACRFVRLLRWTNAAVVIQKNVRMWAGRRAYQRERSAAVTIQGCFRSYKARQSYYKLLYEQKTVVIQSWVRGWLARKRHQRYLAAVVLLQSCVRRLGARRELKRLRAEARSVEHFKKLNVGMENKIMQLQRRIDQQVRSVSSTDAHPRPRHSLGLYCFVFVVAESQAALETNRQLEKELLEERAHYQSLLSEHLQLEERHGDLQDKMNRSMYYGPVGQTKERTCESYFRGGSQRQELESENKRLKQDLGSLRKSLTDDSGPLAPPKPGSMPYNVLLEQLDCSNEELEMRKEEVLLLRSHMVRQTAFKHKVGGLHTLNEDGELWLAYEGLKETNRVLEGLLQDQGRAHQQEVQEVRRELLGVKEESGRQQQLLAQSLLLPKEAQVEACLQHEITRLANENLVGGPQRLPTCARRQSTVSQIGIPVNITRKEKVFQGMLEYKEGDESMLLKNLVVDLTPRSVAVSSLPWLPAYIIFMCIRYADHINDEERVSTLLNSTIISIKGVIKRRGKDFETVSFWLANAGRFLHCLRQYSGDEDFTKHNTPRQNEHCLTNFELSGYQQVFGDLVIQIYQQLIKCTQDQLLPLIVAGMLEHETAQGVLGSMPASQRKRGASVAEEADAVTVETILQQLSLFHGAMRQHDMDQELVRQAVRQLFHFICAVTLNHLLLRKDMCSWGKGLQIRYKAWQLEEWLMEKELSDCGAKEALEPLVQAAQLLQINKKTPADAQAICAMCSALTAPQIVKVLNLYTPVIEFEERVSPTFIATIQDLLRDRSEPTTLMMDVKSVFPISIPFVPSLVVMDAIQIPASLHLGFLTRV</sequence>
<keyword evidence="10 11" id="KW-0009">Actin-binding</keyword>
<evidence type="ECO:0000256" key="4">
    <source>
        <dbReference type="ARBA" id="ARBA00022741"/>
    </source>
</evidence>
<evidence type="ECO:0000256" key="13">
    <source>
        <dbReference type="SAM" id="MobiDB-lite"/>
    </source>
</evidence>
<feature type="coiled-coil region" evidence="12">
    <location>
        <begin position="967"/>
        <end position="1001"/>
    </location>
</feature>
<dbReference type="SMART" id="SM00242">
    <property type="entry name" value="MYSc"/>
    <property type="match status" value="1"/>
</dbReference>
<dbReference type="Ensembl" id="ENSGMOT00000059011.1">
    <property type="protein sequence ID" value="ENSGMOP00000063927.1"/>
    <property type="gene ID" value="ENSGMOG00000003963.2"/>
</dbReference>
<dbReference type="CDD" id="cd01380">
    <property type="entry name" value="MYSc_Myo5"/>
    <property type="match status" value="1"/>
</dbReference>
<reference evidence="17" key="2">
    <citation type="submission" date="2025-09" db="UniProtKB">
        <authorList>
            <consortium name="Ensembl"/>
        </authorList>
    </citation>
    <scope>IDENTIFICATION</scope>
</reference>
<name>A0A8C5CP26_GADMO</name>
<evidence type="ECO:0000256" key="11">
    <source>
        <dbReference type="PROSITE-ProRule" id="PRU00782"/>
    </source>
</evidence>
<keyword evidence="7 12" id="KW-0175">Coiled coil</keyword>
<feature type="domain" description="Myosin motor" evidence="15">
    <location>
        <begin position="69"/>
        <end position="755"/>
    </location>
</feature>
<dbReference type="Pfam" id="PF00063">
    <property type="entry name" value="Myosin_head"/>
    <property type="match status" value="1"/>
</dbReference>
<dbReference type="GO" id="GO:0007015">
    <property type="term" value="P:actin filament organization"/>
    <property type="evidence" value="ECO:0007669"/>
    <property type="project" value="TreeGrafter"/>
</dbReference>
<dbReference type="Gene3D" id="1.20.5.190">
    <property type="match status" value="3"/>
</dbReference>
<evidence type="ECO:0000256" key="5">
    <source>
        <dbReference type="ARBA" id="ARBA00022840"/>
    </source>
</evidence>
<dbReference type="Gene3D" id="3.40.850.10">
    <property type="entry name" value="Kinesin motor domain"/>
    <property type="match status" value="1"/>
</dbReference>
<evidence type="ECO:0000256" key="6">
    <source>
        <dbReference type="ARBA" id="ARBA00022860"/>
    </source>
</evidence>
<keyword evidence="9 11" id="KW-0505">Motor protein</keyword>
<accession>A0A8C5CP26</accession>
<keyword evidence="2" id="KW-0597">Phosphoprotein</keyword>
<evidence type="ECO:0000256" key="2">
    <source>
        <dbReference type="ARBA" id="ARBA00022553"/>
    </source>
</evidence>
<dbReference type="InterPro" id="IPR027417">
    <property type="entry name" value="P-loop_NTPase"/>
</dbReference>
<dbReference type="InterPro" id="IPR036103">
    <property type="entry name" value="MYSc_Myo5"/>
</dbReference>
<feature type="coiled-coil region" evidence="12">
    <location>
        <begin position="907"/>
        <end position="934"/>
    </location>
</feature>
<dbReference type="SUPFAM" id="SSF52540">
    <property type="entry name" value="P-loop containing nucleoside triphosphate hydrolases"/>
    <property type="match status" value="3"/>
</dbReference>
<dbReference type="SMART" id="SM01132">
    <property type="entry name" value="DIL"/>
    <property type="match status" value="1"/>
</dbReference>
<dbReference type="GO" id="GO:0016020">
    <property type="term" value="C:membrane"/>
    <property type="evidence" value="ECO:0007669"/>
    <property type="project" value="TreeGrafter"/>
</dbReference>
<evidence type="ECO:0000256" key="1">
    <source>
        <dbReference type="ARBA" id="ARBA00008314"/>
    </source>
</evidence>
<dbReference type="GO" id="GO:0016459">
    <property type="term" value="C:myosin complex"/>
    <property type="evidence" value="ECO:0007669"/>
    <property type="project" value="UniProtKB-KW"/>
</dbReference>
<feature type="domain" description="Myosin N-terminal SH3-like" evidence="16">
    <location>
        <begin position="8"/>
        <end position="60"/>
    </location>
</feature>
<dbReference type="GO" id="GO:0000146">
    <property type="term" value="F:microfilament motor activity"/>
    <property type="evidence" value="ECO:0007669"/>
    <property type="project" value="TreeGrafter"/>
</dbReference>
<dbReference type="Gene3D" id="1.10.10.820">
    <property type="match status" value="1"/>
</dbReference>
<evidence type="ECO:0000259" key="16">
    <source>
        <dbReference type="PROSITE" id="PS51844"/>
    </source>
</evidence>
<evidence type="ECO:0000256" key="3">
    <source>
        <dbReference type="ARBA" id="ARBA00022737"/>
    </source>
</evidence>
<feature type="binding site" evidence="11">
    <location>
        <begin position="163"/>
        <end position="170"/>
    </location>
    <ligand>
        <name>ATP</name>
        <dbReference type="ChEBI" id="CHEBI:30616"/>
    </ligand>
</feature>
<dbReference type="InterPro" id="IPR036961">
    <property type="entry name" value="Kinesin_motor_dom_sf"/>
</dbReference>
<keyword evidence="6" id="KW-0112">Calmodulin-binding</keyword>
<evidence type="ECO:0000256" key="9">
    <source>
        <dbReference type="ARBA" id="ARBA00023175"/>
    </source>
</evidence>
<keyword evidence="5 11" id="KW-0067">ATP-binding</keyword>
<dbReference type="PRINTS" id="PR00193">
    <property type="entry name" value="MYOSINHEAVY"/>
</dbReference>
<dbReference type="InterPro" id="IPR000048">
    <property type="entry name" value="IQ_motif_EF-hand-BS"/>
</dbReference>
<gene>
    <name evidence="17" type="primary">LOC115550650</name>
</gene>
<dbReference type="Pfam" id="PF00612">
    <property type="entry name" value="IQ"/>
    <property type="match status" value="4"/>
</dbReference>
<evidence type="ECO:0000313" key="17">
    <source>
        <dbReference type="Ensembl" id="ENSGMOP00000063927.1"/>
    </source>
</evidence>
<dbReference type="InterPro" id="IPR058662">
    <property type="entry name" value="Myo5a/b_dom"/>
</dbReference>
<protein>
    <submittedName>
        <fullName evidence="17">Unconventional myosin-Va-like</fullName>
    </submittedName>
</protein>
<organism evidence="17 18">
    <name type="scientific">Gadus morhua</name>
    <name type="common">Atlantic cod</name>
    <dbReference type="NCBI Taxonomy" id="8049"/>
    <lineage>
        <taxon>Eukaryota</taxon>
        <taxon>Metazoa</taxon>
        <taxon>Chordata</taxon>
        <taxon>Craniata</taxon>
        <taxon>Vertebrata</taxon>
        <taxon>Euteleostomi</taxon>
        <taxon>Actinopterygii</taxon>
        <taxon>Neopterygii</taxon>
        <taxon>Teleostei</taxon>
        <taxon>Neoteleostei</taxon>
        <taxon>Acanthomorphata</taxon>
        <taxon>Zeiogadaria</taxon>
        <taxon>Gadariae</taxon>
        <taxon>Gadiformes</taxon>
        <taxon>Gadoidei</taxon>
        <taxon>Gadidae</taxon>
        <taxon>Gadus</taxon>
    </lineage>
</organism>
<dbReference type="GeneTree" id="ENSGT00940000155347"/>
<dbReference type="InterPro" id="IPR002710">
    <property type="entry name" value="Dilute_dom"/>
</dbReference>
<dbReference type="SMART" id="SM00015">
    <property type="entry name" value="IQ"/>
    <property type="match status" value="6"/>
</dbReference>
<keyword evidence="4 11" id="KW-0547">Nucleotide-binding</keyword>
<dbReference type="Pfam" id="PF25966">
    <property type="entry name" value="Myo5a"/>
    <property type="match status" value="1"/>
</dbReference>
<reference evidence="17" key="1">
    <citation type="submission" date="2025-08" db="UniProtKB">
        <authorList>
            <consortium name="Ensembl"/>
        </authorList>
    </citation>
    <scope>IDENTIFICATION</scope>
</reference>
<dbReference type="PROSITE" id="PS51844">
    <property type="entry name" value="SH3_LIKE"/>
    <property type="match status" value="1"/>
</dbReference>
<dbReference type="Pfam" id="PF01843">
    <property type="entry name" value="DIL"/>
    <property type="match status" value="1"/>
</dbReference>
<feature type="domain" description="Dilute" evidence="14">
    <location>
        <begin position="1289"/>
        <end position="1566"/>
    </location>
</feature>
<keyword evidence="18" id="KW-1185">Reference proteome</keyword>
<dbReference type="GO" id="GO:0051015">
    <property type="term" value="F:actin filament binding"/>
    <property type="evidence" value="ECO:0007669"/>
    <property type="project" value="TreeGrafter"/>
</dbReference>
<dbReference type="CDD" id="cd15470">
    <property type="entry name" value="Myo5_CBD"/>
    <property type="match status" value="1"/>
</dbReference>
<dbReference type="Gene3D" id="3.30.70.1590">
    <property type="match status" value="1"/>
</dbReference>
<dbReference type="Gene3D" id="1.20.58.530">
    <property type="match status" value="1"/>
</dbReference>
<keyword evidence="8 11" id="KW-0518">Myosin</keyword>
<dbReference type="CDD" id="cd23767">
    <property type="entry name" value="IQCD"/>
    <property type="match status" value="1"/>
</dbReference>
<evidence type="ECO:0000256" key="10">
    <source>
        <dbReference type="ARBA" id="ARBA00023203"/>
    </source>
</evidence>
<evidence type="ECO:0000313" key="18">
    <source>
        <dbReference type="Proteomes" id="UP000694546"/>
    </source>
</evidence>
<dbReference type="GO" id="GO:0005524">
    <property type="term" value="F:ATP binding"/>
    <property type="evidence" value="ECO:0007669"/>
    <property type="project" value="UniProtKB-UniRule"/>
</dbReference>
<dbReference type="PANTHER" id="PTHR13140:SF273">
    <property type="entry name" value="UNCONVENTIONAL MYOSIN-VA"/>
    <property type="match status" value="1"/>
</dbReference>
<dbReference type="Proteomes" id="UP000694546">
    <property type="component" value="Chromosome 9"/>
</dbReference>
<dbReference type="InterPro" id="IPR001609">
    <property type="entry name" value="Myosin_head_motor_dom-like"/>
</dbReference>
<evidence type="ECO:0000256" key="7">
    <source>
        <dbReference type="ARBA" id="ARBA00023054"/>
    </source>
</evidence>
<comment type="similarity">
    <text evidence="1 11">Belongs to the TRAFAC class myosin-kinesin ATPase superfamily. Myosin family.</text>
</comment>
<dbReference type="PROSITE" id="PS50096">
    <property type="entry name" value="IQ"/>
    <property type="match status" value="5"/>
</dbReference>
<evidence type="ECO:0000256" key="12">
    <source>
        <dbReference type="SAM" id="Coils"/>
    </source>
</evidence>
<evidence type="ECO:0000259" key="14">
    <source>
        <dbReference type="PROSITE" id="PS51126"/>
    </source>
</evidence>
<feature type="region of interest" description="Actin-binding" evidence="11">
    <location>
        <begin position="635"/>
        <end position="657"/>
    </location>
</feature>
<feature type="region of interest" description="Disordered" evidence="13">
    <location>
        <begin position="1046"/>
        <end position="1066"/>
    </location>
</feature>
<evidence type="ECO:0000256" key="8">
    <source>
        <dbReference type="ARBA" id="ARBA00023123"/>
    </source>
</evidence>
<dbReference type="PROSITE" id="PS51126">
    <property type="entry name" value="DILUTE"/>
    <property type="match status" value="1"/>
</dbReference>
<dbReference type="PANTHER" id="PTHR13140">
    <property type="entry name" value="MYOSIN"/>
    <property type="match status" value="1"/>
</dbReference>
<proteinExistence type="inferred from homology"/>
<dbReference type="PROSITE" id="PS51456">
    <property type="entry name" value="MYOSIN_MOTOR"/>
    <property type="match status" value="1"/>
</dbReference>
<dbReference type="Gene3D" id="1.20.120.720">
    <property type="entry name" value="Myosin VI head, motor domain, U50 subdomain"/>
    <property type="match status" value="1"/>
</dbReference>